<accession>A0A9D4BW22</accession>
<name>A0A9D4BW22_DREPO</name>
<comment type="caution">
    <text evidence="1">The sequence shown here is derived from an EMBL/GenBank/DDBJ whole genome shotgun (WGS) entry which is preliminary data.</text>
</comment>
<dbReference type="EMBL" id="JAIWYP010000014">
    <property type="protein sequence ID" value="KAH3711467.1"/>
    <property type="molecule type" value="Genomic_DNA"/>
</dbReference>
<reference evidence="1" key="2">
    <citation type="submission" date="2020-11" db="EMBL/GenBank/DDBJ databases">
        <authorList>
            <person name="McCartney M.A."/>
            <person name="Auch B."/>
            <person name="Kono T."/>
            <person name="Mallez S."/>
            <person name="Becker A."/>
            <person name="Gohl D.M."/>
            <person name="Silverstein K.A.T."/>
            <person name="Koren S."/>
            <person name="Bechman K.B."/>
            <person name="Herman A."/>
            <person name="Abrahante J.E."/>
            <person name="Garbe J."/>
        </authorList>
    </citation>
    <scope>NUCLEOTIDE SEQUENCE</scope>
    <source>
        <strain evidence="1">Duluth1</strain>
        <tissue evidence="1">Whole animal</tissue>
    </source>
</reference>
<keyword evidence="2" id="KW-1185">Reference proteome</keyword>
<reference evidence="1" key="1">
    <citation type="journal article" date="2019" name="bioRxiv">
        <title>The Genome of the Zebra Mussel, Dreissena polymorpha: A Resource for Invasive Species Research.</title>
        <authorList>
            <person name="McCartney M.A."/>
            <person name="Auch B."/>
            <person name="Kono T."/>
            <person name="Mallez S."/>
            <person name="Zhang Y."/>
            <person name="Obille A."/>
            <person name="Becker A."/>
            <person name="Abrahante J.E."/>
            <person name="Garbe J."/>
            <person name="Badalamenti J.P."/>
            <person name="Herman A."/>
            <person name="Mangelson H."/>
            <person name="Liachko I."/>
            <person name="Sullivan S."/>
            <person name="Sone E.D."/>
            <person name="Koren S."/>
            <person name="Silverstein K.A.T."/>
            <person name="Beckman K.B."/>
            <person name="Gohl D.M."/>
        </authorList>
    </citation>
    <scope>NUCLEOTIDE SEQUENCE</scope>
    <source>
        <strain evidence="1">Duluth1</strain>
        <tissue evidence="1">Whole animal</tissue>
    </source>
</reference>
<dbReference type="Proteomes" id="UP000828390">
    <property type="component" value="Unassembled WGS sequence"/>
</dbReference>
<evidence type="ECO:0000313" key="2">
    <source>
        <dbReference type="Proteomes" id="UP000828390"/>
    </source>
</evidence>
<dbReference type="AlphaFoldDB" id="A0A9D4BW22"/>
<gene>
    <name evidence="1" type="ORF">DPMN_071136</name>
</gene>
<evidence type="ECO:0000313" key="1">
    <source>
        <dbReference type="EMBL" id="KAH3711467.1"/>
    </source>
</evidence>
<protein>
    <submittedName>
        <fullName evidence="1">Uncharacterized protein</fullName>
    </submittedName>
</protein>
<organism evidence="1 2">
    <name type="scientific">Dreissena polymorpha</name>
    <name type="common">Zebra mussel</name>
    <name type="synonym">Mytilus polymorpha</name>
    <dbReference type="NCBI Taxonomy" id="45954"/>
    <lineage>
        <taxon>Eukaryota</taxon>
        <taxon>Metazoa</taxon>
        <taxon>Spiralia</taxon>
        <taxon>Lophotrochozoa</taxon>
        <taxon>Mollusca</taxon>
        <taxon>Bivalvia</taxon>
        <taxon>Autobranchia</taxon>
        <taxon>Heteroconchia</taxon>
        <taxon>Euheterodonta</taxon>
        <taxon>Imparidentia</taxon>
        <taxon>Neoheterodontei</taxon>
        <taxon>Myida</taxon>
        <taxon>Dreissenoidea</taxon>
        <taxon>Dreissenidae</taxon>
        <taxon>Dreissena</taxon>
    </lineage>
</organism>
<sequence>MELMVQLLKILTEMKQLQTHQENSMKSLKVAYDELACSLVADMRLNINSFLCECENRLMNGENRNEELTVHDIREYISFILSDFDDGILKAKTNELTIKQVHLMNVVNSCIRHEQELFRLNVALNK</sequence>
<proteinExistence type="predicted"/>